<evidence type="ECO:0000313" key="2">
    <source>
        <dbReference type="Proteomes" id="UP000078284"/>
    </source>
</evidence>
<dbReference type="AlphaFoldDB" id="A0A178VVV8"/>
<comment type="caution">
    <text evidence="1">The sequence shown here is derived from an EMBL/GenBank/DDBJ whole genome shotgun (WGS) entry which is preliminary data.</text>
</comment>
<sequence length="89" mass="10246">MNRQNQTEKTSQCPMKNYGVNLLCLAFTTFYPIHTETSFLDHIDFGYCYFRRALSLFVNLLHPSGEAHLQASCQMLVLSNSDSKPVRVR</sequence>
<dbReference type="EMBL" id="LUHQ01000002">
    <property type="protein sequence ID" value="OAP09954.1"/>
    <property type="molecule type" value="Genomic_DNA"/>
</dbReference>
<name>A0A178VVV8_ARATH</name>
<dbReference type="Proteomes" id="UP000078284">
    <property type="component" value="Chromosome 2"/>
</dbReference>
<evidence type="ECO:0000313" key="1">
    <source>
        <dbReference type="EMBL" id="OAP09954.1"/>
    </source>
</evidence>
<protein>
    <submittedName>
        <fullName evidence="1">Uncharacterized protein</fullName>
    </submittedName>
</protein>
<accession>A0A178VVV8</accession>
<proteinExistence type="predicted"/>
<reference evidence="2" key="1">
    <citation type="journal article" date="2016" name="Proc. Natl. Acad. Sci. U.S.A.">
        <title>Chromosome-level assembly of Arabidopsis thaliana Ler reveals the extent of translocation and inversion polymorphisms.</title>
        <authorList>
            <person name="Zapata L."/>
            <person name="Ding J."/>
            <person name="Willing E.M."/>
            <person name="Hartwig B."/>
            <person name="Bezdan D."/>
            <person name="Jiao W.B."/>
            <person name="Patel V."/>
            <person name="Velikkakam James G."/>
            <person name="Koornneef M."/>
            <person name="Ossowski S."/>
            <person name="Schneeberger K."/>
        </authorList>
    </citation>
    <scope>NUCLEOTIDE SEQUENCE [LARGE SCALE GENOMIC DNA]</scope>
    <source>
        <strain evidence="2">cv. Landsberg erecta</strain>
    </source>
</reference>
<gene>
    <name evidence="1" type="ordered locus">AXX17_At2g18010</name>
</gene>
<organism evidence="1 2">
    <name type="scientific">Arabidopsis thaliana</name>
    <name type="common">Mouse-ear cress</name>
    <dbReference type="NCBI Taxonomy" id="3702"/>
    <lineage>
        <taxon>Eukaryota</taxon>
        <taxon>Viridiplantae</taxon>
        <taxon>Streptophyta</taxon>
        <taxon>Embryophyta</taxon>
        <taxon>Tracheophyta</taxon>
        <taxon>Spermatophyta</taxon>
        <taxon>Magnoliopsida</taxon>
        <taxon>eudicotyledons</taxon>
        <taxon>Gunneridae</taxon>
        <taxon>Pentapetalae</taxon>
        <taxon>rosids</taxon>
        <taxon>malvids</taxon>
        <taxon>Brassicales</taxon>
        <taxon>Brassicaceae</taxon>
        <taxon>Camelineae</taxon>
        <taxon>Arabidopsis</taxon>
    </lineage>
</organism>